<evidence type="ECO:0000256" key="4">
    <source>
        <dbReference type="ARBA" id="ARBA00022692"/>
    </source>
</evidence>
<feature type="transmembrane region" description="Helical" evidence="9">
    <location>
        <begin position="430"/>
        <end position="449"/>
    </location>
</feature>
<evidence type="ECO:0000313" key="12">
    <source>
        <dbReference type="Proteomes" id="UP001316803"/>
    </source>
</evidence>
<dbReference type="GO" id="GO:0005351">
    <property type="term" value="F:carbohydrate:proton symporter activity"/>
    <property type="evidence" value="ECO:0007669"/>
    <property type="project" value="TreeGrafter"/>
</dbReference>
<dbReference type="FunFam" id="1.20.1250.20:FF:000134">
    <property type="entry name" value="MFS sugar transporter protein"/>
    <property type="match status" value="1"/>
</dbReference>
<dbReference type="InterPro" id="IPR005829">
    <property type="entry name" value="Sugar_transporter_CS"/>
</dbReference>
<dbReference type="PANTHER" id="PTHR48022">
    <property type="entry name" value="PLASTIDIC GLUCOSE TRANSPORTER 4"/>
    <property type="match status" value="1"/>
</dbReference>
<feature type="transmembrane region" description="Helical" evidence="9">
    <location>
        <begin position="181"/>
        <end position="202"/>
    </location>
</feature>
<gene>
    <name evidence="11" type="ORF">OHC33_008102</name>
</gene>
<keyword evidence="6 9" id="KW-0472">Membrane</keyword>
<dbReference type="PROSITE" id="PS50850">
    <property type="entry name" value="MFS"/>
    <property type="match status" value="1"/>
</dbReference>
<reference evidence="11 12" key="1">
    <citation type="submission" date="2022-12" db="EMBL/GenBank/DDBJ databases">
        <title>Genomic features and morphological characterization of a novel Knufia sp. strain isolated from spacecraft assembly facility.</title>
        <authorList>
            <person name="Teixeira M."/>
            <person name="Chander A.M."/>
            <person name="Stajich J.E."/>
            <person name="Venkateswaran K."/>
        </authorList>
    </citation>
    <scope>NUCLEOTIDE SEQUENCE [LARGE SCALE GENOMIC DNA]</scope>
    <source>
        <strain evidence="11 12">FJI-L2-BK-P2</strain>
    </source>
</reference>
<evidence type="ECO:0000256" key="8">
    <source>
        <dbReference type="SAM" id="MobiDB-lite"/>
    </source>
</evidence>
<keyword evidence="3 7" id="KW-0813">Transport</keyword>
<comment type="subcellular location">
    <subcellularLocation>
        <location evidence="1">Membrane</location>
        <topology evidence="1">Multi-pass membrane protein</topology>
    </subcellularLocation>
</comment>
<comment type="similarity">
    <text evidence="2 7">Belongs to the major facilitator superfamily. Sugar transporter (TC 2.A.1.1) family.</text>
</comment>
<feature type="transmembrane region" description="Helical" evidence="9">
    <location>
        <begin position="265"/>
        <end position="286"/>
    </location>
</feature>
<evidence type="ECO:0000256" key="5">
    <source>
        <dbReference type="ARBA" id="ARBA00022989"/>
    </source>
</evidence>
<sequence length="508" mass="55884">MVQRYISGRRQFNWYNLMIIIGASFGSMSYGYASSAIAPILAQPTFLQYFELDTRSDSTALQGTFNGVFQTGGFLGVFTVSWFADRYGRRMGIAVPAVILVVTAALLAGSTNVAEFIVWRFIAGAGTFMILAAVPTYMTEVVPPRNRGMLVDIHGAALLFGYMVVIWIGYAVYFWSSENNWRLVFALQAFFPLAVLAMLPFVPETPRWLVMKGRADEAKKALDRLHTPEEAVLEFEQICKQLEVDRTLPSSYWSMLTKKSYRKRTLLALGTTCGIQFSGILVINNYQPTLYGILGYATDRQLLLEGGWITLAWGAGVAGCFIIDRLPRPKLIAGSLAGCMVCLIIVAALIANFVPSDNTSATNAIVAFIFLYVIFYEGGLDGTQAVYLGELFPTHLRAKGMNIGMAGICLMNIVWLQSAPTGIANAGWKYFLAYIIPGCLTVVGIWLYFPDTWGVPLEEVAAIFGDAEELKVESVAASETATMTDEKDGPQHLDHSGHKNSVEQKEVV</sequence>
<feature type="transmembrane region" description="Helical" evidence="9">
    <location>
        <begin position="117"/>
        <end position="138"/>
    </location>
</feature>
<evidence type="ECO:0000256" key="9">
    <source>
        <dbReference type="SAM" id="Phobius"/>
    </source>
</evidence>
<feature type="compositionally biased region" description="Basic and acidic residues" evidence="8">
    <location>
        <begin position="484"/>
        <end position="508"/>
    </location>
</feature>
<protein>
    <recommendedName>
        <fullName evidence="10">Major facilitator superfamily (MFS) profile domain-containing protein</fullName>
    </recommendedName>
</protein>
<dbReference type="SUPFAM" id="SSF103473">
    <property type="entry name" value="MFS general substrate transporter"/>
    <property type="match status" value="1"/>
</dbReference>
<comment type="caution">
    <text evidence="11">The sequence shown here is derived from an EMBL/GenBank/DDBJ whole genome shotgun (WGS) entry which is preliminary data.</text>
</comment>
<evidence type="ECO:0000313" key="11">
    <source>
        <dbReference type="EMBL" id="KAK5950720.1"/>
    </source>
</evidence>
<feature type="transmembrane region" description="Helical" evidence="9">
    <location>
        <begin position="306"/>
        <end position="324"/>
    </location>
</feature>
<evidence type="ECO:0000256" key="2">
    <source>
        <dbReference type="ARBA" id="ARBA00010992"/>
    </source>
</evidence>
<feature type="region of interest" description="Disordered" evidence="8">
    <location>
        <begin position="478"/>
        <end position="508"/>
    </location>
</feature>
<dbReference type="Proteomes" id="UP001316803">
    <property type="component" value="Unassembled WGS sequence"/>
</dbReference>
<dbReference type="Pfam" id="PF00083">
    <property type="entry name" value="Sugar_tr"/>
    <property type="match status" value="1"/>
</dbReference>
<feature type="domain" description="Major facilitator superfamily (MFS) profile" evidence="10">
    <location>
        <begin position="19"/>
        <end position="453"/>
    </location>
</feature>
<dbReference type="PANTHER" id="PTHR48022:SF11">
    <property type="entry name" value="MONOSACCHARIDE TRANSPORTER (HXT8), PUTATIVE (AFU_ORTHOLOGUE AFUA_2G08120)-RELATED"/>
    <property type="match status" value="1"/>
</dbReference>
<dbReference type="InterPro" id="IPR020846">
    <property type="entry name" value="MFS_dom"/>
</dbReference>
<feature type="transmembrane region" description="Helical" evidence="9">
    <location>
        <begin position="360"/>
        <end position="379"/>
    </location>
</feature>
<dbReference type="EMBL" id="JAKLMC020000024">
    <property type="protein sequence ID" value="KAK5950720.1"/>
    <property type="molecule type" value="Genomic_DNA"/>
</dbReference>
<dbReference type="InterPro" id="IPR005828">
    <property type="entry name" value="MFS_sugar_transport-like"/>
</dbReference>
<dbReference type="GO" id="GO:0016020">
    <property type="term" value="C:membrane"/>
    <property type="evidence" value="ECO:0007669"/>
    <property type="project" value="UniProtKB-SubCell"/>
</dbReference>
<keyword evidence="12" id="KW-1185">Reference proteome</keyword>
<dbReference type="NCBIfam" id="TIGR00879">
    <property type="entry name" value="SP"/>
    <property type="match status" value="1"/>
</dbReference>
<evidence type="ECO:0000259" key="10">
    <source>
        <dbReference type="PROSITE" id="PS50850"/>
    </source>
</evidence>
<dbReference type="Gene3D" id="1.20.1250.20">
    <property type="entry name" value="MFS general substrate transporter like domains"/>
    <property type="match status" value="1"/>
</dbReference>
<dbReference type="InterPro" id="IPR036259">
    <property type="entry name" value="MFS_trans_sf"/>
</dbReference>
<dbReference type="AlphaFoldDB" id="A0AAN8I532"/>
<feature type="transmembrane region" description="Helical" evidence="9">
    <location>
        <begin position="150"/>
        <end position="175"/>
    </location>
</feature>
<feature type="transmembrane region" description="Helical" evidence="9">
    <location>
        <begin position="331"/>
        <end position="354"/>
    </location>
</feature>
<feature type="transmembrane region" description="Helical" evidence="9">
    <location>
        <begin position="91"/>
        <end position="111"/>
    </location>
</feature>
<feature type="transmembrane region" description="Helical" evidence="9">
    <location>
        <begin position="400"/>
        <end position="418"/>
    </location>
</feature>
<keyword evidence="5 9" id="KW-1133">Transmembrane helix</keyword>
<evidence type="ECO:0000256" key="1">
    <source>
        <dbReference type="ARBA" id="ARBA00004141"/>
    </source>
</evidence>
<keyword evidence="4 9" id="KW-0812">Transmembrane</keyword>
<dbReference type="InterPro" id="IPR003663">
    <property type="entry name" value="Sugar/inositol_transpt"/>
</dbReference>
<feature type="transmembrane region" description="Helical" evidence="9">
    <location>
        <begin position="12"/>
        <end position="33"/>
    </location>
</feature>
<proteinExistence type="inferred from homology"/>
<evidence type="ECO:0000256" key="7">
    <source>
        <dbReference type="RuleBase" id="RU003346"/>
    </source>
</evidence>
<dbReference type="PROSITE" id="PS00216">
    <property type="entry name" value="SUGAR_TRANSPORT_1"/>
    <property type="match status" value="1"/>
</dbReference>
<accession>A0AAN8I532</accession>
<evidence type="ECO:0000256" key="6">
    <source>
        <dbReference type="ARBA" id="ARBA00023136"/>
    </source>
</evidence>
<dbReference type="InterPro" id="IPR050360">
    <property type="entry name" value="MFS_Sugar_Transporters"/>
</dbReference>
<name>A0AAN8I532_9EURO</name>
<organism evidence="11 12">
    <name type="scientific">Knufia fluminis</name>
    <dbReference type="NCBI Taxonomy" id="191047"/>
    <lineage>
        <taxon>Eukaryota</taxon>
        <taxon>Fungi</taxon>
        <taxon>Dikarya</taxon>
        <taxon>Ascomycota</taxon>
        <taxon>Pezizomycotina</taxon>
        <taxon>Eurotiomycetes</taxon>
        <taxon>Chaetothyriomycetidae</taxon>
        <taxon>Chaetothyriales</taxon>
        <taxon>Trichomeriaceae</taxon>
        <taxon>Knufia</taxon>
    </lineage>
</organism>
<evidence type="ECO:0000256" key="3">
    <source>
        <dbReference type="ARBA" id="ARBA00022448"/>
    </source>
</evidence>